<reference evidence="2 3" key="1">
    <citation type="journal article" date="2021" name="ISME Commun">
        <title>Automated analysis of genomic sequences facilitates high-throughput and comprehensive description of bacteria.</title>
        <authorList>
            <person name="Hitch T.C.A."/>
        </authorList>
    </citation>
    <scope>NUCLEOTIDE SEQUENCE [LARGE SCALE GENOMIC DNA]</scope>
    <source>
        <strain evidence="2 3">Sanger_18</strain>
    </source>
</reference>
<dbReference type="Proteomes" id="UP001652432">
    <property type="component" value="Unassembled WGS sequence"/>
</dbReference>
<evidence type="ECO:0000313" key="3">
    <source>
        <dbReference type="Proteomes" id="UP001652432"/>
    </source>
</evidence>
<dbReference type="EMBL" id="JAOQKJ010000004">
    <property type="protein sequence ID" value="MCU6744167.1"/>
    <property type="molecule type" value="Genomic_DNA"/>
</dbReference>
<organism evidence="2 3">
    <name type="scientific">Suilimivivens aceti</name>
    <dbReference type="NCBI Taxonomy" id="2981774"/>
    <lineage>
        <taxon>Bacteria</taxon>
        <taxon>Bacillati</taxon>
        <taxon>Bacillota</taxon>
        <taxon>Clostridia</taxon>
        <taxon>Lachnospirales</taxon>
        <taxon>Lachnospiraceae</taxon>
        <taxon>Suilimivivens</taxon>
    </lineage>
</organism>
<name>A0ABT2T1N3_9FIRM</name>
<accession>A0ABT2T1N3</accession>
<keyword evidence="3" id="KW-1185">Reference proteome</keyword>
<keyword evidence="1" id="KW-0812">Transmembrane</keyword>
<evidence type="ECO:0000256" key="1">
    <source>
        <dbReference type="SAM" id="Phobius"/>
    </source>
</evidence>
<evidence type="ECO:0000313" key="2">
    <source>
        <dbReference type="EMBL" id="MCU6744167.1"/>
    </source>
</evidence>
<dbReference type="RefSeq" id="WP_262574144.1">
    <property type="nucleotide sequence ID" value="NZ_JAOQKJ010000004.1"/>
</dbReference>
<comment type="caution">
    <text evidence="2">The sequence shown here is derived from an EMBL/GenBank/DDBJ whole genome shotgun (WGS) entry which is preliminary data.</text>
</comment>
<proteinExistence type="predicted"/>
<keyword evidence="1" id="KW-1133">Transmembrane helix</keyword>
<protein>
    <submittedName>
        <fullName evidence="2">Uncharacterized protein</fullName>
    </submittedName>
</protein>
<keyword evidence="1" id="KW-0472">Membrane</keyword>
<sequence length="206" mass="23483">MVRKLQRRFILITMVSVISIFILILAVLNISVSYSAMQRGYDTLQDYAMRDTADGIKALDTPDRNWFDNMRVLYVAYDSKGNIEDFSTGGNPDMTEAALLSMASSALQQSKEKGRLGSYLYLLSETEDGTCLYFLDYGMEKSMSLRLLRICLYVGLLGIVLIFIPVFFLSRWITKPVQTTFDKQKQFIADASHGSEQHRKKCRPLL</sequence>
<feature type="transmembrane region" description="Helical" evidence="1">
    <location>
        <begin position="147"/>
        <end position="169"/>
    </location>
</feature>
<feature type="transmembrane region" description="Helical" evidence="1">
    <location>
        <begin position="9"/>
        <end position="32"/>
    </location>
</feature>
<gene>
    <name evidence="2" type="ORF">OCV77_06610</name>
</gene>